<dbReference type="Proteomes" id="UP001329430">
    <property type="component" value="Chromosome 8"/>
</dbReference>
<name>A0AAN7ZEQ0_9COLE</name>
<dbReference type="InterPro" id="IPR006693">
    <property type="entry name" value="AB_hydrolase_lipase"/>
</dbReference>
<feature type="signal peptide" evidence="9">
    <location>
        <begin position="1"/>
        <end position="20"/>
    </location>
</feature>
<dbReference type="Pfam" id="PF04083">
    <property type="entry name" value="Abhydro_lipase"/>
    <property type="match status" value="1"/>
</dbReference>
<comment type="caution">
    <text evidence="11">The sequence shown here is derived from an EMBL/GenBank/DDBJ whole genome shotgun (WGS) entry which is preliminary data.</text>
</comment>
<dbReference type="GO" id="GO:0016042">
    <property type="term" value="P:lipid catabolic process"/>
    <property type="evidence" value="ECO:0007669"/>
    <property type="project" value="UniProtKB-KW"/>
</dbReference>
<keyword evidence="2 9" id="KW-0732">Signal</keyword>
<dbReference type="SUPFAM" id="SSF53474">
    <property type="entry name" value="alpha/beta-Hydrolases"/>
    <property type="match status" value="1"/>
</dbReference>
<protein>
    <recommendedName>
        <fullName evidence="7">Lipase</fullName>
    </recommendedName>
</protein>
<dbReference type="InterPro" id="IPR029058">
    <property type="entry name" value="AB_hydrolase_fold"/>
</dbReference>
<feature type="active site" description="Charge relay system" evidence="8">
    <location>
        <position position="357"/>
    </location>
</feature>
<evidence type="ECO:0000256" key="3">
    <source>
        <dbReference type="ARBA" id="ARBA00022801"/>
    </source>
</evidence>
<evidence type="ECO:0000256" key="2">
    <source>
        <dbReference type="ARBA" id="ARBA00022729"/>
    </source>
</evidence>
<feature type="chain" id="PRO_5042907822" description="Lipase" evidence="9">
    <location>
        <begin position="21"/>
        <end position="416"/>
    </location>
</feature>
<evidence type="ECO:0000256" key="9">
    <source>
        <dbReference type="SAM" id="SignalP"/>
    </source>
</evidence>
<keyword evidence="4 7" id="KW-0442">Lipid degradation</keyword>
<evidence type="ECO:0000256" key="4">
    <source>
        <dbReference type="ARBA" id="ARBA00022963"/>
    </source>
</evidence>
<gene>
    <name evidence="11" type="ORF">RI129_010688</name>
</gene>
<evidence type="ECO:0000256" key="7">
    <source>
        <dbReference type="PIRNR" id="PIRNR000862"/>
    </source>
</evidence>
<dbReference type="AlphaFoldDB" id="A0AAN7ZEQ0"/>
<keyword evidence="6" id="KW-0325">Glycoprotein</keyword>
<dbReference type="PANTHER" id="PTHR11005">
    <property type="entry name" value="LYSOSOMAL ACID LIPASE-RELATED"/>
    <property type="match status" value="1"/>
</dbReference>
<evidence type="ECO:0000313" key="11">
    <source>
        <dbReference type="EMBL" id="KAK5639877.1"/>
    </source>
</evidence>
<feature type="active site" description="Nucleophile" evidence="8">
    <location>
        <position position="182"/>
    </location>
</feature>
<dbReference type="GO" id="GO:0016788">
    <property type="term" value="F:hydrolase activity, acting on ester bonds"/>
    <property type="evidence" value="ECO:0007669"/>
    <property type="project" value="InterPro"/>
</dbReference>
<sequence length="416" mass="47880">MKLPLINLLLFALLLRSTFSYRFQNELQLNTLELVRKNGYPFENISIVTEDGYILDLFRIEHGRNVTTGKRPAVLLVHGLFGSSRDYVSMGPNRGLAYKLADHGYDVWLGNNRGTSREHIRLNSDYNSKFWDFRYLMEIVLSLLRFLYVFSWHEVGVYDLPAMIKGVKSFTKQNRIGYIGMSMGTTASYVLGAEKSEYNGDLSVIISLAPVAFMRHLISPLPLFASPWAWLINVVTKLIKVYEIPPAPLRGFVSYITERICHKDSELLDLCVSFFFFLGGYSPSQLNKNELLTMFGSFPSSSIRQLLHYAQVINSGDFRQYDYGWVTNLNKYQKTYPPLYNLSKITAPVALFYSSGDWLAQPKDVEMLSKRLPNCILKQKVKLETFNHFDFLFAIDVVPLLYEDVIRVLDRFSSFV</sequence>
<evidence type="ECO:0000256" key="6">
    <source>
        <dbReference type="ARBA" id="ARBA00023180"/>
    </source>
</evidence>
<feature type="active site" description="Charge relay system" evidence="8">
    <location>
        <position position="388"/>
    </location>
</feature>
<evidence type="ECO:0000256" key="5">
    <source>
        <dbReference type="ARBA" id="ARBA00023098"/>
    </source>
</evidence>
<reference evidence="11 12" key="1">
    <citation type="journal article" date="2024" name="Insects">
        <title>An Improved Chromosome-Level Genome Assembly of the Firefly Pyrocoelia pectoralis.</title>
        <authorList>
            <person name="Fu X."/>
            <person name="Meyer-Rochow V.B."/>
            <person name="Ballantyne L."/>
            <person name="Zhu X."/>
        </authorList>
    </citation>
    <scope>NUCLEOTIDE SEQUENCE [LARGE SCALE GENOMIC DNA]</scope>
    <source>
        <strain evidence="11">XCY_ONT2</strain>
    </source>
</reference>
<proteinExistence type="inferred from homology"/>
<dbReference type="EMBL" id="JAVRBK010000008">
    <property type="protein sequence ID" value="KAK5639877.1"/>
    <property type="molecule type" value="Genomic_DNA"/>
</dbReference>
<evidence type="ECO:0000313" key="12">
    <source>
        <dbReference type="Proteomes" id="UP001329430"/>
    </source>
</evidence>
<dbReference type="InterPro" id="IPR025483">
    <property type="entry name" value="Lipase_euk"/>
</dbReference>
<keyword evidence="3 7" id="KW-0378">Hydrolase</keyword>
<dbReference type="Gene3D" id="3.40.50.1820">
    <property type="entry name" value="alpha/beta hydrolase"/>
    <property type="match status" value="1"/>
</dbReference>
<evidence type="ECO:0000256" key="8">
    <source>
        <dbReference type="PIRSR" id="PIRSR000862-1"/>
    </source>
</evidence>
<comment type="similarity">
    <text evidence="1 7">Belongs to the AB hydrolase superfamily. Lipase family.</text>
</comment>
<dbReference type="PIRSF" id="PIRSF000862">
    <property type="entry name" value="Steryl_ester_lip"/>
    <property type="match status" value="1"/>
</dbReference>
<organism evidence="11 12">
    <name type="scientific">Pyrocoelia pectoralis</name>
    <dbReference type="NCBI Taxonomy" id="417401"/>
    <lineage>
        <taxon>Eukaryota</taxon>
        <taxon>Metazoa</taxon>
        <taxon>Ecdysozoa</taxon>
        <taxon>Arthropoda</taxon>
        <taxon>Hexapoda</taxon>
        <taxon>Insecta</taxon>
        <taxon>Pterygota</taxon>
        <taxon>Neoptera</taxon>
        <taxon>Endopterygota</taxon>
        <taxon>Coleoptera</taxon>
        <taxon>Polyphaga</taxon>
        <taxon>Elateriformia</taxon>
        <taxon>Elateroidea</taxon>
        <taxon>Lampyridae</taxon>
        <taxon>Lampyrinae</taxon>
        <taxon>Pyrocoelia</taxon>
    </lineage>
</organism>
<dbReference type="FunFam" id="3.40.50.1820:FF:000057">
    <property type="entry name" value="Lipase"/>
    <property type="match status" value="1"/>
</dbReference>
<keyword evidence="12" id="KW-1185">Reference proteome</keyword>
<evidence type="ECO:0000259" key="10">
    <source>
        <dbReference type="Pfam" id="PF04083"/>
    </source>
</evidence>
<evidence type="ECO:0000256" key="1">
    <source>
        <dbReference type="ARBA" id="ARBA00010701"/>
    </source>
</evidence>
<feature type="domain" description="Partial AB-hydrolase lipase" evidence="10">
    <location>
        <begin position="33"/>
        <end position="90"/>
    </location>
</feature>
<keyword evidence="5" id="KW-0443">Lipid metabolism</keyword>
<accession>A0AAN7ZEQ0</accession>